<proteinExistence type="inferred from homology"/>
<reference evidence="5 6" key="1">
    <citation type="submission" date="2018-12" db="EMBL/GenBank/DDBJ databases">
        <title>Complete genome sequencing of Tabrizicola sp. K13M18.</title>
        <authorList>
            <person name="Bae J.-W."/>
        </authorList>
    </citation>
    <scope>NUCLEOTIDE SEQUENCE [LARGE SCALE GENOMIC DNA]</scope>
    <source>
        <strain evidence="5 6">K13M18</strain>
    </source>
</reference>
<dbReference type="InterPro" id="IPR036412">
    <property type="entry name" value="HAD-like_sf"/>
</dbReference>
<dbReference type="PANTHER" id="PTHR46193">
    <property type="entry name" value="6-PHOSPHOGLUCONATE PHOSPHATASE"/>
    <property type="match status" value="1"/>
</dbReference>
<evidence type="ECO:0000313" key="5">
    <source>
        <dbReference type="EMBL" id="AZL58214.1"/>
    </source>
</evidence>
<evidence type="ECO:0000256" key="3">
    <source>
        <dbReference type="ARBA" id="ARBA00022723"/>
    </source>
</evidence>
<keyword evidence="3" id="KW-0479">Metal-binding</keyword>
<dbReference type="InterPro" id="IPR006439">
    <property type="entry name" value="HAD-SF_hydro_IA"/>
</dbReference>
<keyword evidence="6" id="KW-1185">Reference proteome</keyword>
<keyword evidence="4" id="KW-0460">Magnesium</keyword>
<dbReference type="GO" id="GO:0046872">
    <property type="term" value="F:metal ion binding"/>
    <property type="evidence" value="ECO:0007669"/>
    <property type="project" value="UniProtKB-KW"/>
</dbReference>
<dbReference type="SFLD" id="SFLDG01129">
    <property type="entry name" value="C1.5:_HAD__Beta-PGM__Phosphata"/>
    <property type="match status" value="1"/>
</dbReference>
<evidence type="ECO:0000313" key="6">
    <source>
        <dbReference type="Proteomes" id="UP000282002"/>
    </source>
</evidence>
<dbReference type="InterPro" id="IPR023214">
    <property type="entry name" value="HAD_sf"/>
</dbReference>
<evidence type="ECO:0000256" key="1">
    <source>
        <dbReference type="ARBA" id="ARBA00001946"/>
    </source>
</evidence>
<keyword evidence="5" id="KW-0378">Hydrolase</keyword>
<dbReference type="SUPFAM" id="SSF56784">
    <property type="entry name" value="HAD-like"/>
    <property type="match status" value="1"/>
</dbReference>
<dbReference type="SFLD" id="SFLDS00003">
    <property type="entry name" value="Haloacid_Dehalogenase"/>
    <property type="match status" value="1"/>
</dbReference>
<dbReference type="NCBIfam" id="TIGR01509">
    <property type="entry name" value="HAD-SF-IA-v3"/>
    <property type="match status" value="1"/>
</dbReference>
<dbReference type="OrthoDB" id="9797743at2"/>
<comment type="similarity">
    <text evidence="2">Belongs to the HAD-like hydrolase superfamily. CbbY/CbbZ/Gph/YieH family.</text>
</comment>
<dbReference type="InterPro" id="IPR051600">
    <property type="entry name" value="Beta-PGM-like"/>
</dbReference>
<name>A0A3S8U3M3_9RHOB</name>
<dbReference type="RefSeq" id="WP_125324415.1">
    <property type="nucleotide sequence ID" value="NZ_CP034328.1"/>
</dbReference>
<dbReference type="AlphaFoldDB" id="A0A3S8U3M3"/>
<sequence>MKLVILDCDGVLIDSEVISAQMLIEELACLGVQIDMAFVARHFLGRSYPTVMQTIREDFGLDLSPGFEAQYRDRLLRAFEDRLTIMPGVNDFLDALTLPVAVATSSSPRRVEASLRRVGLWDRLGPVTFTASLVERGKPAPDLFLHVAKAMQVLPEDCIVIEDSLPGLRAGLAAGMQVWHFVGGSHMQPAPPEVPADTRPHHRFAQFAEFFQIAPELQRQR</sequence>
<dbReference type="KEGG" id="taw:EI545_04780"/>
<dbReference type="Pfam" id="PF00702">
    <property type="entry name" value="Hydrolase"/>
    <property type="match status" value="1"/>
</dbReference>
<evidence type="ECO:0000256" key="2">
    <source>
        <dbReference type="ARBA" id="ARBA00006171"/>
    </source>
</evidence>
<dbReference type="GO" id="GO:0016787">
    <property type="term" value="F:hydrolase activity"/>
    <property type="evidence" value="ECO:0007669"/>
    <property type="project" value="UniProtKB-KW"/>
</dbReference>
<gene>
    <name evidence="5" type="ORF">EI545_04780</name>
</gene>
<dbReference type="Proteomes" id="UP000282002">
    <property type="component" value="Chromosome"/>
</dbReference>
<dbReference type="Gene3D" id="1.10.150.240">
    <property type="entry name" value="Putative phosphatase, domain 2"/>
    <property type="match status" value="1"/>
</dbReference>
<evidence type="ECO:0000256" key="4">
    <source>
        <dbReference type="ARBA" id="ARBA00022842"/>
    </source>
</evidence>
<dbReference type="Gene3D" id="3.40.50.1000">
    <property type="entry name" value="HAD superfamily/HAD-like"/>
    <property type="match status" value="1"/>
</dbReference>
<dbReference type="PANTHER" id="PTHR46193:SF10">
    <property type="entry name" value="6-PHOSPHOGLUCONATE PHOSPHATASE"/>
    <property type="match status" value="1"/>
</dbReference>
<organism evidence="5 6">
    <name type="scientific">Tabrizicola piscis</name>
    <dbReference type="NCBI Taxonomy" id="2494374"/>
    <lineage>
        <taxon>Bacteria</taxon>
        <taxon>Pseudomonadati</taxon>
        <taxon>Pseudomonadota</taxon>
        <taxon>Alphaproteobacteria</taxon>
        <taxon>Rhodobacterales</taxon>
        <taxon>Paracoccaceae</taxon>
        <taxon>Tabrizicola</taxon>
    </lineage>
</organism>
<accession>A0A3S8U3M3</accession>
<dbReference type="CDD" id="cd07526">
    <property type="entry name" value="HAD_BPGM_like"/>
    <property type="match status" value="1"/>
</dbReference>
<protein>
    <submittedName>
        <fullName evidence="5">HAD family hydrolase</fullName>
    </submittedName>
</protein>
<dbReference type="EMBL" id="CP034328">
    <property type="protein sequence ID" value="AZL58214.1"/>
    <property type="molecule type" value="Genomic_DNA"/>
</dbReference>
<comment type="cofactor">
    <cofactor evidence="1">
        <name>Mg(2+)</name>
        <dbReference type="ChEBI" id="CHEBI:18420"/>
    </cofactor>
</comment>
<dbReference type="InterPro" id="IPR023198">
    <property type="entry name" value="PGP-like_dom2"/>
</dbReference>